<feature type="chain" id="PRO_5002793350" description="Ionotropic glutamate receptor C-terminal domain-containing protein" evidence="9">
    <location>
        <begin position="23"/>
        <end position="600"/>
    </location>
</feature>
<evidence type="ECO:0000313" key="11">
    <source>
        <dbReference type="Proteomes" id="UP000007801"/>
    </source>
</evidence>
<organism evidence="10 11">
    <name type="scientific">Drosophila ananassae</name>
    <name type="common">Fruit fly</name>
    <dbReference type="NCBI Taxonomy" id="7217"/>
    <lineage>
        <taxon>Eukaryota</taxon>
        <taxon>Metazoa</taxon>
        <taxon>Ecdysozoa</taxon>
        <taxon>Arthropoda</taxon>
        <taxon>Hexapoda</taxon>
        <taxon>Insecta</taxon>
        <taxon>Pterygota</taxon>
        <taxon>Neoptera</taxon>
        <taxon>Endopterygota</taxon>
        <taxon>Diptera</taxon>
        <taxon>Brachycera</taxon>
        <taxon>Muscomorpha</taxon>
        <taxon>Ephydroidea</taxon>
        <taxon>Drosophilidae</taxon>
        <taxon>Drosophila</taxon>
        <taxon>Sophophora</taxon>
    </lineage>
</organism>
<keyword evidence="4 8" id="KW-1133">Transmembrane helix</keyword>
<sequence>MDLRLGISGFLATLLLNFRAQAILWPDQHPQEEQMAIQIAVTLKSILINSFAVNAMGTYIVPVHEQMSPDEVHLANRVLDLSLSNMHLPMPVVLSQRTKSEVRLPTFCRVLFVTRMEQVISIASTWEENPLFLIVWLTPPSGRKLELMKKMSTVFRYFLHERYNINSVILVPAVLGVQAYHVWPYTPHNCASTTPVEVSLSDTTIRHLYPSRFRNLHGCPLTAIVWKIPPYMGVKWKKGMVSGLDGELLHILSNKMNFTLELMRNEPSDLIGGASYLNGTFTGPYKMLRERRANFTIGCASCTPERSAYLQSTDPYSQMAYVIVMKAPERYSIYEIMLFPFERYTWLALVLVYLLHRLLGVRRRLPGPFLAGWMLWIFVIRASYEASIFNFLHNSPGKPLPHTLEQMLGNGYRFITDHATFRMTLKLPDFRDRTTISKGQPVDVFDALLKERSQKIGAFTSRAFLAYHLTKKKKSRHRFVILAEKVVDNMLCIYFPKNSYFAWDLNKQLFKMRSFGLLQHFSERLAWSNMPTTSDAHGWSASIGGEEEDAATGFAESMGFILAAFNCWMGALGFSVLVFGLELLSRRRRWQRFADLMEGI</sequence>
<evidence type="ECO:0000256" key="7">
    <source>
        <dbReference type="ARBA" id="ARBA00023180"/>
    </source>
</evidence>
<keyword evidence="9" id="KW-0732">Signal</keyword>
<evidence type="ECO:0000256" key="3">
    <source>
        <dbReference type="ARBA" id="ARBA00022692"/>
    </source>
</evidence>
<dbReference type="OMA" id="WRMPSPI"/>
<name>B3MRA6_DROAN</name>
<dbReference type="HOGENOM" id="CLU_020334_0_0_1"/>
<evidence type="ECO:0000256" key="4">
    <source>
        <dbReference type="ARBA" id="ARBA00022989"/>
    </source>
</evidence>
<dbReference type="PhylomeDB" id="B3MRA6"/>
<feature type="transmembrane region" description="Helical" evidence="8">
    <location>
        <begin position="560"/>
        <end position="584"/>
    </location>
</feature>
<evidence type="ECO:0000313" key="10">
    <source>
        <dbReference type="EMBL" id="EDV34311.1"/>
    </source>
</evidence>
<evidence type="ECO:0000256" key="9">
    <source>
        <dbReference type="SAM" id="SignalP"/>
    </source>
</evidence>
<keyword evidence="2" id="KW-1003">Cell membrane</keyword>
<protein>
    <recommendedName>
        <fullName evidence="12">Ionotropic glutamate receptor C-terminal domain-containing protein</fullName>
    </recommendedName>
</protein>
<dbReference type="GO" id="GO:0005886">
    <property type="term" value="C:plasma membrane"/>
    <property type="evidence" value="ECO:0007669"/>
    <property type="project" value="UniProtKB-SubCell"/>
</dbReference>
<dbReference type="AlphaFoldDB" id="B3MRA6"/>
<dbReference type="FunCoup" id="B3MRA6">
    <property type="interactions" value="21"/>
</dbReference>
<keyword evidence="11" id="KW-1185">Reference proteome</keyword>
<feature type="signal peptide" evidence="9">
    <location>
        <begin position="1"/>
        <end position="22"/>
    </location>
</feature>
<dbReference type="eggNOG" id="KOG1052">
    <property type="taxonomic scope" value="Eukaryota"/>
</dbReference>
<dbReference type="PANTHER" id="PTHR42643">
    <property type="entry name" value="IONOTROPIC RECEPTOR 20A-RELATED"/>
    <property type="match status" value="1"/>
</dbReference>
<evidence type="ECO:0000256" key="1">
    <source>
        <dbReference type="ARBA" id="ARBA00004651"/>
    </source>
</evidence>
<evidence type="ECO:0000256" key="8">
    <source>
        <dbReference type="SAM" id="Phobius"/>
    </source>
</evidence>
<keyword evidence="3 8" id="KW-0812">Transmembrane</keyword>
<dbReference type="InParanoid" id="B3MRA6"/>
<keyword evidence="7" id="KW-0325">Glycoprotein</keyword>
<dbReference type="InterPro" id="IPR052192">
    <property type="entry name" value="Insect_Ionotropic_Sensory_Rcpt"/>
</dbReference>
<evidence type="ECO:0000256" key="6">
    <source>
        <dbReference type="ARBA" id="ARBA00023170"/>
    </source>
</evidence>
<dbReference type="EMBL" id="CH902622">
    <property type="protein sequence ID" value="EDV34311.1"/>
    <property type="molecule type" value="Genomic_DNA"/>
</dbReference>
<comment type="subcellular location">
    <subcellularLocation>
        <location evidence="1">Cell membrane</location>
        <topology evidence="1">Multi-pass membrane protein</topology>
    </subcellularLocation>
</comment>
<proteinExistence type="predicted"/>
<dbReference type="SUPFAM" id="SSF53850">
    <property type="entry name" value="Periplasmic binding protein-like II"/>
    <property type="match status" value="1"/>
</dbReference>
<dbReference type="PANTHER" id="PTHR42643:SF30">
    <property type="entry name" value="IONOTROPIC RECEPTOR 40A-RELATED"/>
    <property type="match status" value="1"/>
</dbReference>
<evidence type="ECO:0000256" key="5">
    <source>
        <dbReference type="ARBA" id="ARBA00023136"/>
    </source>
</evidence>
<dbReference type="Proteomes" id="UP000007801">
    <property type="component" value="Unassembled WGS sequence"/>
</dbReference>
<accession>B3MRA6</accession>
<evidence type="ECO:0000256" key="2">
    <source>
        <dbReference type="ARBA" id="ARBA00022475"/>
    </source>
</evidence>
<evidence type="ECO:0008006" key="12">
    <source>
        <dbReference type="Google" id="ProtNLM"/>
    </source>
</evidence>
<keyword evidence="5 8" id="KW-0472">Membrane</keyword>
<keyword evidence="6" id="KW-0675">Receptor</keyword>
<reference evidence="10 11" key="1">
    <citation type="journal article" date="2007" name="Nature">
        <title>Evolution of genes and genomes on the Drosophila phylogeny.</title>
        <authorList>
            <consortium name="Drosophila 12 Genomes Consortium"/>
            <person name="Clark A.G."/>
            <person name="Eisen M.B."/>
            <person name="Smith D.R."/>
            <person name="Bergman C.M."/>
            <person name="Oliver B."/>
            <person name="Markow T.A."/>
            <person name="Kaufman T.C."/>
            <person name="Kellis M."/>
            <person name="Gelbart W."/>
            <person name="Iyer V.N."/>
            <person name="Pollard D.A."/>
            <person name="Sackton T.B."/>
            <person name="Larracuente A.M."/>
            <person name="Singh N.D."/>
            <person name="Abad J.P."/>
            <person name="Abt D.N."/>
            <person name="Adryan B."/>
            <person name="Aguade M."/>
            <person name="Akashi H."/>
            <person name="Anderson W.W."/>
            <person name="Aquadro C.F."/>
            <person name="Ardell D.H."/>
            <person name="Arguello R."/>
            <person name="Artieri C.G."/>
            <person name="Barbash D.A."/>
            <person name="Barker D."/>
            <person name="Barsanti P."/>
            <person name="Batterham P."/>
            <person name="Batzoglou S."/>
            <person name="Begun D."/>
            <person name="Bhutkar A."/>
            <person name="Blanco E."/>
            <person name="Bosak S.A."/>
            <person name="Bradley R.K."/>
            <person name="Brand A.D."/>
            <person name="Brent M.R."/>
            <person name="Brooks A.N."/>
            <person name="Brown R.H."/>
            <person name="Butlin R.K."/>
            <person name="Caggese C."/>
            <person name="Calvi B.R."/>
            <person name="Bernardo de Carvalho A."/>
            <person name="Caspi A."/>
            <person name="Castrezana S."/>
            <person name="Celniker S.E."/>
            <person name="Chang J.L."/>
            <person name="Chapple C."/>
            <person name="Chatterji S."/>
            <person name="Chinwalla A."/>
            <person name="Civetta A."/>
            <person name="Clifton S.W."/>
            <person name="Comeron J.M."/>
            <person name="Costello J.C."/>
            <person name="Coyne J.A."/>
            <person name="Daub J."/>
            <person name="David R.G."/>
            <person name="Delcher A.L."/>
            <person name="Delehaunty K."/>
            <person name="Do C.B."/>
            <person name="Ebling H."/>
            <person name="Edwards K."/>
            <person name="Eickbush T."/>
            <person name="Evans J.D."/>
            <person name="Filipski A."/>
            <person name="Findeiss S."/>
            <person name="Freyhult E."/>
            <person name="Fulton L."/>
            <person name="Fulton R."/>
            <person name="Garcia A.C."/>
            <person name="Gardiner A."/>
            <person name="Garfield D.A."/>
            <person name="Garvin B.E."/>
            <person name="Gibson G."/>
            <person name="Gilbert D."/>
            <person name="Gnerre S."/>
            <person name="Godfrey J."/>
            <person name="Good R."/>
            <person name="Gotea V."/>
            <person name="Gravely B."/>
            <person name="Greenberg A.J."/>
            <person name="Griffiths-Jones S."/>
            <person name="Gross S."/>
            <person name="Guigo R."/>
            <person name="Gustafson E.A."/>
            <person name="Haerty W."/>
            <person name="Hahn M.W."/>
            <person name="Halligan D.L."/>
            <person name="Halpern A.L."/>
            <person name="Halter G.M."/>
            <person name="Han M.V."/>
            <person name="Heger A."/>
            <person name="Hillier L."/>
            <person name="Hinrichs A.S."/>
            <person name="Holmes I."/>
            <person name="Hoskins R.A."/>
            <person name="Hubisz M.J."/>
            <person name="Hultmark D."/>
            <person name="Huntley M.A."/>
            <person name="Jaffe D.B."/>
            <person name="Jagadeeshan S."/>
            <person name="Jeck W.R."/>
            <person name="Johnson J."/>
            <person name="Jones C.D."/>
            <person name="Jordan W.C."/>
            <person name="Karpen G.H."/>
            <person name="Kataoka E."/>
            <person name="Keightley P.D."/>
            <person name="Kheradpour P."/>
            <person name="Kirkness E.F."/>
            <person name="Koerich L.B."/>
            <person name="Kristiansen K."/>
            <person name="Kudrna D."/>
            <person name="Kulathinal R.J."/>
            <person name="Kumar S."/>
            <person name="Kwok R."/>
            <person name="Lander E."/>
            <person name="Langley C.H."/>
            <person name="Lapoint R."/>
            <person name="Lazzaro B.P."/>
            <person name="Lee S.J."/>
            <person name="Levesque L."/>
            <person name="Li R."/>
            <person name="Lin C.F."/>
            <person name="Lin M.F."/>
            <person name="Lindblad-Toh K."/>
            <person name="Llopart A."/>
            <person name="Long M."/>
            <person name="Low L."/>
            <person name="Lozovsky E."/>
            <person name="Lu J."/>
            <person name="Luo M."/>
            <person name="Machado C.A."/>
            <person name="Makalowski W."/>
            <person name="Marzo M."/>
            <person name="Matsuda M."/>
            <person name="Matzkin L."/>
            <person name="McAllister B."/>
            <person name="McBride C.S."/>
            <person name="McKernan B."/>
            <person name="McKernan K."/>
            <person name="Mendez-Lago M."/>
            <person name="Minx P."/>
            <person name="Mollenhauer M.U."/>
            <person name="Montooth K."/>
            <person name="Mount S.M."/>
            <person name="Mu X."/>
            <person name="Myers E."/>
            <person name="Negre B."/>
            <person name="Newfeld S."/>
            <person name="Nielsen R."/>
            <person name="Noor M.A."/>
            <person name="O'Grady P."/>
            <person name="Pachter L."/>
            <person name="Papaceit M."/>
            <person name="Parisi M.J."/>
            <person name="Parisi M."/>
            <person name="Parts L."/>
            <person name="Pedersen J.S."/>
            <person name="Pesole G."/>
            <person name="Phillippy A.M."/>
            <person name="Ponting C.P."/>
            <person name="Pop M."/>
            <person name="Porcelli D."/>
            <person name="Powell J.R."/>
            <person name="Prohaska S."/>
            <person name="Pruitt K."/>
            <person name="Puig M."/>
            <person name="Quesneville H."/>
            <person name="Ram K.R."/>
            <person name="Rand D."/>
            <person name="Rasmussen M.D."/>
            <person name="Reed L.K."/>
            <person name="Reenan R."/>
            <person name="Reily A."/>
            <person name="Remington K.A."/>
            <person name="Rieger T.T."/>
            <person name="Ritchie M.G."/>
            <person name="Robin C."/>
            <person name="Rogers Y.H."/>
            <person name="Rohde C."/>
            <person name="Rozas J."/>
            <person name="Rubenfield M.J."/>
            <person name="Ruiz A."/>
            <person name="Russo S."/>
            <person name="Salzberg S.L."/>
            <person name="Sanchez-Gracia A."/>
            <person name="Saranga D.J."/>
            <person name="Sato H."/>
            <person name="Schaeffer S.W."/>
            <person name="Schatz M.C."/>
            <person name="Schlenke T."/>
            <person name="Schwartz R."/>
            <person name="Segarra C."/>
            <person name="Singh R.S."/>
            <person name="Sirot L."/>
            <person name="Sirota M."/>
            <person name="Sisneros N.B."/>
            <person name="Smith C.D."/>
            <person name="Smith T.F."/>
            <person name="Spieth J."/>
            <person name="Stage D.E."/>
            <person name="Stark A."/>
            <person name="Stephan W."/>
            <person name="Strausberg R.L."/>
            <person name="Strempel S."/>
            <person name="Sturgill D."/>
            <person name="Sutton G."/>
            <person name="Sutton G.G."/>
            <person name="Tao W."/>
            <person name="Teichmann S."/>
            <person name="Tobari Y.N."/>
            <person name="Tomimura Y."/>
            <person name="Tsolas J.M."/>
            <person name="Valente V.L."/>
            <person name="Venter E."/>
            <person name="Venter J.C."/>
            <person name="Vicario S."/>
            <person name="Vieira F.G."/>
            <person name="Vilella A.J."/>
            <person name="Villasante A."/>
            <person name="Walenz B."/>
            <person name="Wang J."/>
            <person name="Wasserman M."/>
            <person name="Watts T."/>
            <person name="Wilson D."/>
            <person name="Wilson R.K."/>
            <person name="Wing R.A."/>
            <person name="Wolfner M.F."/>
            <person name="Wong A."/>
            <person name="Wong G.K."/>
            <person name="Wu C.I."/>
            <person name="Wu G."/>
            <person name="Yamamoto D."/>
            <person name="Yang H.P."/>
            <person name="Yang S.P."/>
            <person name="Yorke J.A."/>
            <person name="Yoshida K."/>
            <person name="Zdobnov E."/>
            <person name="Zhang P."/>
            <person name="Zhang Y."/>
            <person name="Zimin A.V."/>
            <person name="Baldwin J."/>
            <person name="Abdouelleil A."/>
            <person name="Abdulkadir J."/>
            <person name="Abebe A."/>
            <person name="Abera B."/>
            <person name="Abreu J."/>
            <person name="Acer S.C."/>
            <person name="Aftuck L."/>
            <person name="Alexander A."/>
            <person name="An P."/>
            <person name="Anderson E."/>
            <person name="Anderson S."/>
            <person name="Arachi H."/>
            <person name="Azer M."/>
            <person name="Bachantsang P."/>
            <person name="Barry A."/>
            <person name="Bayul T."/>
            <person name="Berlin A."/>
            <person name="Bessette D."/>
            <person name="Bloom T."/>
            <person name="Blye J."/>
            <person name="Boguslavskiy L."/>
            <person name="Bonnet C."/>
            <person name="Boukhgalter B."/>
            <person name="Bourzgui I."/>
            <person name="Brown A."/>
            <person name="Cahill P."/>
            <person name="Channer S."/>
            <person name="Cheshatsang Y."/>
            <person name="Chuda L."/>
            <person name="Citroen M."/>
            <person name="Collymore A."/>
            <person name="Cooke P."/>
            <person name="Costello M."/>
            <person name="D'Aco K."/>
            <person name="Daza R."/>
            <person name="De Haan G."/>
            <person name="DeGray S."/>
            <person name="DeMaso C."/>
            <person name="Dhargay N."/>
            <person name="Dooley K."/>
            <person name="Dooley E."/>
            <person name="Doricent M."/>
            <person name="Dorje P."/>
            <person name="Dorjee K."/>
            <person name="Dupes A."/>
            <person name="Elong R."/>
            <person name="Falk J."/>
            <person name="Farina A."/>
            <person name="Faro S."/>
            <person name="Ferguson D."/>
            <person name="Fisher S."/>
            <person name="Foley C.D."/>
            <person name="Franke A."/>
            <person name="Friedrich D."/>
            <person name="Gadbois L."/>
            <person name="Gearin G."/>
            <person name="Gearin C.R."/>
            <person name="Giannoukos G."/>
            <person name="Goode T."/>
            <person name="Graham J."/>
            <person name="Grandbois E."/>
            <person name="Grewal S."/>
            <person name="Gyaltsen K."/>
            <person name="Hafez N."/>
            <person name="Hagos B."/>
            <person name="Hall J."/>
            <person name="Henson C."/>
            <person name="Hollinger A."/>
            <person name="Honan T."/>
            <person name="Huard M.D."/>
            <person name="Hughes L."/>
            <person name="Hurhula B."/>
            <person name="Husby M.E."/>
            <person name="Kamat A."/>
            <person name="Kanga B."/>
            <person name="Kashin S."/>
            <person name="Khazanovich D."/>
            <person name="Kisner P."/>
            <person name="Lance K."/>
            <person name="Lara M."/>
            <person name="Lee W."/>
            <person name="Lennon N."/>
            <person name="Letendre F."/>
            <person name="LeVine R."/>
            <person name="Lipovsky A."/>
            <person name="Liu X."/>
            <person name="Liu J."/>
            <person name="Liu S."/>
            <person name="Lokyitsang T."/>
            <person name="Lokyitsang Y."/>
            <person name="Lubonja R."/>
            <person name="Lui A."/>
            <person name="MacDonald P."/>
            <person name="Magnisalis V."/>
            <person name="Maru K."/>
            <person name="Matthews C."/>
            <person name="McCusker W."/>
            <person name="McDonough S."/>
            <person name="Mehta T."/>
            <person name="Meldrim J."/>
            <person name="Meneus L."/>
            <person name="Mihai O."/>
            <person name="Mihalev A."/>
            <person name="Mihova T."/>
            <person name="Mittelman R."/>
            <person name="Mlenga V."/>
            <person name="Montmayeur A."/>
            <person name="Mulrain L."/>
            <person name="Navidi A."/>
            <person name="Naylor J."/>
            <person name="Negash T."/>
            <person name="Nguyen T."/>
            <person name="Nguyen N."/>
            <person name="Nicol R."/>
            <person name="Norbu C."/>
            <person name="Norbu N."/>
            <person name="Novod N."/>
            <person name="O'Neill B."/>
            <person name="Osman S."/>
            <person name="Markiewicz E."/>
            <person name="Oyono O.L."/>
            <person name="Patti C."/>
            <person name="Phunkhang P."/>
            <person name="Pierre F."/>
            <person name="Priest M."/>
            <person name="Raghuraman S."/>
            <person name="Rege F."/>
            <person name="Reyes R."/>
            <person name="Rise C."/>
            <person name="Rogov P."/>
            <person name="Ross K."/>
            <person name="Ryan E."/>
            <person name="Settipalli S."/>
            <person name="Shea T."/>
            <person name="Sherpa N."/>
            <person name="Shi L."/>
            <person name="Shih D."/>
            <person name="Sparrow T."/>
            <person name="Spaulding J."/>
            <person name="Stalker J."/>
            <person name="Stange-Thomann N."/>
            <person name="Stavropoulos S."/>
            <person name="Stone C."/>
            <person name="Strader C."/>
            <person name="Tesfaye S."/>
            <person name="Thomson T."/>
            <person name="Thoulutsang Y."/>
            <person name="Thoulutsang D."/>
            <person name="Topham K."/>
            <person name="Topping I."/>
            <person name="Tsamla T."/>
            <person name="Vassiliev H."/>
            <person name="Vo A."/>
            <person name="Wangchuk T."/>
            <person name="Wangdi T."/>
            <person name="Weiand M."/>
            <person name="Wilkinson J."/>
            <person name="Wilson A."/>
            <person name="Yadav S."/>
            <person name="Young G."/>
            <person name="Yu Q."/>
            <person name="Zembek L."/>
            <person name="Zhong D."/>
            <person name="Zimmer A."/>
            <person name="Zwirko Z."/>
            <person name="Jaffe D.B."/>
            <person name="Alvarez P."/>
            <person name="Brockman W."/>
            <person name="Butler J."/>
            <person name="Chin C."/>
            <person name="Gnerre S."/>
            <person name="Grabherr M."/>
            <person name="Kleber M."/>
            <person name="Mauceli E."/>
            <person name="MacCallum I."/>
        </authorList>
    </citation>
    <scope>NUCLEOTIDE SEQUENCE [LARGE SCALE GENOMIC DNA]</scope>
    <source>
        <strain evidence="11">Tucson 14024-0371.13</strain>
    </source>
</reference>
<dbReference type="Gene3D" id="3.40.190.10">
    <property type="entry name" value="Periplasmic binding protein-like II"/>
    <property type="match status" value="1"/>
</dbReference>
<gene>
    <name evidence="10" type="primary">Dana\GF21245</name>
    <name evidence="10" type="synonym">dana_GLEANR_4460</name>
    <name evidence="10" type="ORF">GF21245</name>
</gene>
<dbReference type="OrthoDB" id="7739311at2759"/>